<dbReference type="EMBL" id="DF967972">
    <property type="protein sequence ID" value="GAP14252.1"/>
    <property type="molecule type" value="Genomic_DNA"/>
</dbReference>
<dbReference type="InterPro" id="IPR005079">
    <property type="entry name" value="Peptidase_C45_hydrolase"/>
</dbReference>
<name>A0A0S7B9Q3_9CHLR</name>
<dbReference type="Gene3D" id="1.10.10.2120">
    <property type="match status" value="1"/>
</dbReference>
<evidence type="ECO:0000259" key="1">
    <source>
        <dbReference type="Pfam" id="PF03417"/>
    </source>
</evidence>
<dbReference type="Pfam" id="PF03417">
    <property type="entry name" value="AAT"/>
    <property type="match status" value="1"/>
</dbReference>
<dbReference type="AlphaFoldDB" id="A0A0S7B9Q3"/>
<dbReference type="PANTHER" id="PTHR34180">
    <property type="entry name" value="PEPTIDASE C45"/>
    <property type="match status" value="1"/>
</dbReference>
<evidence type="ECO:0000313" key="3">
    <source>
        <dbReference type="Proteomes" id="UP000055060"/>
    </source>
</evidence>
<dbReference type="NCBIfam" id="NF040521">
    <property type="entry name" value="C45_proenzyme"/>
    <property type="match status" value="1"/>
</dbReference>
<reference evidence="2" key="1">
    <citation type="submission" date="2015-07" db="EMBL/GenBank/DDBJ databases">
        <title>Draft Genome Sequences of Anaerolinea thermolimosa IMO-1, Bellilinea caldifistulae GOMI-1, Leptolinea tardivitalis YMTK-2, Levilinea saccharolytica KIBI-1,Longilinea arvoryzae KOME-1, Previously Described as Members of the Anaerolineaceae (Chloroflexi).</title>
        <authorList>
            <person name="Sekiguchi Y."/>
            <person name="Ohashi A."/>
            <person name="Matsuura N."/>
            <person name="Tourlousse M.D."/>
        </authorList>
    </citation>
    <scope>NUCLEOTIDE SEQUENCE [LARGE SCALE GENOMIC DNA]</scope>
    <source>
        <strain evidence="2">KOME-1</strain>
    </source>
</reference>
<dbReference type="OrthoDB" id="8109453at2"/>
<accession>A0A0S7B9Q3</accession>
<protein>
    <submittedName>
        <fullName evidence="2">Acyl-coenzyme A:6-aminopenicillanic acid acyl-transferase</fullName>
    </submittedName>
</protein>
<dbReference type="InterPro" id="IPR047794">
    <property type="entry name" value="C45_proenzyme-like"/>
</dbReference>
<dbReference type="STRING" id="360412.LARV_02018"/>
<dbReference type="InterPro" id="IPR047801">
    <property type="entry name" value="Peptidase_C45"/>
</dbReference>
<dbReference type="GO" id="GO:0016740">
    <property type="term" value="F:transferase activity"/>
    <property type="evidence" value="ECO:0007669"/>
    <property type="project" value="UniProtKB-KW"/>
</dbReference>
<sequence length="368" mass="41130">MDSANFETIIHTDPVPLIVVRGNHREIGRQIGEAVRPIIQHSVESAKMLVQSAEHKLHLTLKGARIQALKYSPFIQERYPSYYDEILGLAQGGDVPLEDLLVLNALEAVTTDALHLTKCTSLAVNEECTENKHVLVGHNEDWLPDDEPDVYLVHISSDDEPPFLAMTYGGLLPNIGFNAYGIAQCCDTVYAKDSRIGIPRVIVSRGILAAHTPGGAIRHTLAAQRAAGYNHLIAHTSGELYNVEVSAHRFAVLNSNDGRIVHTNHYLETQMRAIENEPDELIETRVRYARANRLLRQSNAHTLDSLKAVLRDHVNYPESICNHAVQYARPMDRKKTICSLIIDLTTLEMHLTWGTPCINEYHTYSLNA</sequence>
<keyword evidence="3" id="KW-1185">Reference proteome</keyword>
<dbReference type="PANTHER" id="PTHR34180:SF1">
    <property type="entry name" value="BETA-ALANYL-DOPAMINE_CARCININE HYDROLASE"/>
    <property type="match status" value="1"/>
</dbReference>
<dbReference type="Gene3D" id="3.60.60.10">
    <property type="entry name" value="Penicillin V Acylase, Chain A"/>
    <property type="match status" value="1"/>
</dbReference>
<evidence type="ECO:0000313" key="2">
    <source>
        <dbReference type="EMBL" id="GAP14252.1"/>
    </source>
</evidence>
<proteinExistence type="predicted"/>
<dbReference type="Proteomes" id="UP000055060">
    <property type="component" value="Unassembled WGS sequence"/>
</dbReference>
<feature type="domain" description="Peptidase C45 hydrolase" evidence="1">
    <location>
        <begin position="130"/>
        <end position="356"/>
    </location>
</feature>
<organism evidence="2">
    <name type="scientific">Longilinea arvoryzae</name>
    <dbReference type="NCBI Taxonomy" id="360412"/>
    <lineage>
        <taxon>Bacteria</taxon>
        <taxon>Bacillati</taxon>
        <taxon>Chloroflexota</taxon>
        <taxon>Anaerolineae</taxon>
        <taxon>Anaerolineales</taxon>
        <taxon>Anaerolineaceae</taxon>
        <taxon>Longilinea</taxon>
    </lineage>
</organism>
<gene>
    <name evidence="2" type="ORF">LARV_02018</name>
</gene>
<keyword evidence="2" id="KW-0808">Transferase</keyword>
<dbReference type="RefSeq" id="WP_075073526.1">
    <property type="nucleotide sequence ID" value="NZ_DF967972.1"/>
</dbReference>